<feature type="compositionally biased region" description="Acidic residues" evidence="1">
    <location>
        <begin position="1"/>
        <end position="10"/>
    </location>
</feature>
<feature type="region of interest" description="Disordered" evidence="1">
    <location>
        <begin position="250"/>
        <end position="380"/>
    </location>
</feature>
<gene>
    <name evidence="2" type="ORF">EVOR1521_LOCUS5257</name>
</gene>
<evidence type="ECO:0000313" key="3">
    <source>
        <dbReference type="Proteomes" id="UP001178507"/>
    </source>
</evidence>
<feature type="compositionally biased region" description="Low complexity" evidence="1">
    <location>
        <begin position="300"/>
        <end position="319"/>
    </location>
</feature>
<feature type="compositionally biased region" description="Basic residues" evidence="1">
    <location>
        <begin position="1364"/>
        <end position="1382"/>
    </location>
</feature>
<proteinExistence type="predicted"/>
<protein>
    <submittedName>
        <fullName evidence="2">Uncharacterized protein</fullName>
    </submittedName>
</protein>
<name>A0AA36MQ44_9DINO</name>
<accession>A0AA36MQ44</accession>
<sequence>MLDAGEEEAQDVVPVGHDEGPAPSEHSAITSKGLPVVFTMSRACTCCLCNAKSTDKSPLAVSLDDLSEASEMEVKRPWAKYRKTSGDMGPCREWIKQHNEDPGKVRLKRKSDLLAAQKELAVERTDGGRFIAPKKKFVLSSHWSTKRWGAWDQSKEVTEVIKGQLLKGVFVSVGPEGEFDFEDYSDVAVKERVVEHDSSKQDIFQEEAFELKKQEMTKAVQAGAKARQASSVQGPDLSASSLLAACKSASNGSASGAVPAGEGEKSGSSDSSSSSSESEEDSSEEAGGLAGVGLLGPSCTKAAAKPKPKTDAAVSGTKPAKPPKTSKPATSAGQSQTPSAPGVPLASGPSKAKPPTHGRESSQSIQSTKQQEASRNMLVIDGRATRARKTLEEKLQKEASAFAEVSLVDPPCGQEAERLKAYKQDCSKRSAALGKVVRGCRDNIRRANQSSNKDNLQDLVEALEGLEASATATQRLLALVCVANPEPDAYITAFDAWNEAMEGFQPCLQSLGLPARILGPGFHLACLLARASQSLLYSDHGACCQQLQATCPEARALVAALGKQQAEELVTVQVEQRVLGALRNIASEEVVAFEADKGRSAQKPTLEEATALVTAVLEACKEPDFLARELQSALGKAKEQLEVLDNVKETGKVQDQPALLRFFCQHEMGVSLTAVAARRISTSGEETAFKEACGRVSELLGKLANALTFSAATRTASLGAEFLDELVLPAGKALAEVKKCPFAADACSKKSKKPEASKAAEELATMERHLKDTASQLARIELQARLYEQLFLGCNVVGSGCGKTTVSLTAVSRRPFAPNAVAYALEHNCHGEMSIINLDDVENGLRATSCVEHPAWAFVPGDLPWRDEYRALSKILVEVSRFSLHRQPSFQHVPPIAVEAPALHAWSTEMMPKLERWVSASGLLEKTEKLLLQPVRAELASLFSVGLESVAPVVSQCVQSLLGAGLSSNMAAELLSRVPKTHKLRDLVTAFLEVAKHGPHGAGQKTNDELRGFAKKLCCLSEKLCVAVKEAEDSAADPAFKQDLEKTRIASEEAIQHFQQRLTLHRELLTKKAQSAAKTLKIAKCNLDKLLGSLPTPSLTEEAAYRAHGVKHVAELAKQSTAMEAELSQLRVPQDILKVLDPVVFGKQAAQGPVNVLELEGLPVEFSDNCSLTARIAGFHVTLIAGLCLLRNPILGTTSDDGKALLKELRPVAESLEDQGTKGPAKKKAKTDVAAGFEKEPGSKQKPGGACSGLPAPEGAVAAAASEKAAAEECKNSGDEKAEQKNKKEKKEKKDKKRKKDADKEKKDAVDKDKKKKKDKEEGKTDKKKQAKERKGDPEETAADKAPVAAATAGPKSKAEAKAKAKAKATAKAGAARKRKAG</sequence>
<reference evidence="2" key="1">
    <citation type="submission" date="2023-08" db="EMBL/GenBank/DDBJ databases">
        <authorList>
            <person name="Chen Y."/>
            <person name="Shah S."/>
            <person name="Dougan E. K."/>
            <person name="Thang M."/>
            <person name="Chan C."/>
        </authorList>
    </citation>
    <scope>NUCLEOTIDE SEQUENCE</scope>
</reference>
<feature type="compositionally biased region" description="Basic and acidic residues" evidence="1">
    <location>
        <begin position="1300"/>
        <end position="1325"/>
    </location>
</feature>
<feature type="compositionally biased region" description="Low complexity" evidence="1">
    <location>
        <begin position="1256"/>
        <end position="1268"/>
    </location>
</feature>
<feature type="compositionally biased region" description="Polar residues" evidence="1">
    <location>
        <begin position="361"/>
        <end position="374"/>
    </location>
</feature>
<feature type="region of interest" description="Disordered" evidence="1">
    <location>
        <begin position="1"/>
        <end position="28"/>
    </location>
</feature>
<feature type="compositionally biased region" description="Basic and acidic residues" evidence="1">
    <location>
        <begin position="1269"/>
        <end position="1286"/>
    </location>
</feature>
<comment type="caution">
    <text evidence="2">The sequence shown here is derived from an EMBL/GenBank/DDBJ whole genome shotgun (WGS) entry which is preliminary data.</text>
</comment>
<evidence type="ECO:0000256" key="1">
    <source>
        <dbReference type="SAM" id="MobiDB-lite"/>
    </source>
</evidence>
<organism evidence="2 3">
    <name type="scientific">Effrenium voratum</name>
    <dbReference type="NCBI Taxonomy" id="2562239"/>
    <lineage>
        <taxon>Eukaryota</taxon>
        <taxon>Sar</taxon>
        <taxon>Alveolata</taxon>
        <taxon>Dinophyceae</taxon>
        <taxon>Suessiales</taxon>
        <taxon>Symbiodiniaceae</taxon>
        <taxon>Effrenium</taxon>
    </lineage>
</organism>
<dbReference type="EMBL" id="CAUJNA010000364">
    <property type="protein sequence ID" value="CAJ1376125.1"/>
    <property type="molecule type" value="Genomic_DNA"/>
</dbReference>
<dbReference type="Proteomes" id="UP001178507">
    <property type="component" value="Unassembled WGS sequence"/>
</dbReference>
<feature type="compositionally biased region" description="Basic residues" evidence="1">
    <location>
        <begin position="1287"/>
        <end position="1299"/>
    </location>
</feature>
<feature type="compositionally biased region" description="Low complexity" evidence="1">
    <location>
        <begin position="1344"/>
        <end position="1356"/>
    </location>
</feature>
<feature type="region of interest" description="Disordered" evidence="1">
    <location>
        <begin position="1214"/>
        <end position="1382"/>
    </location>
</feature>
<evidence type="ECO:0000313" key="2">
    <source>
        <dbReference type="EMBL" id="CAJ1376125.1"/>
    </source>
</evidence>
<keyword evidence="3" id="KW-1185">Reference proteome</keyword>